<sequence length="208" mass="24297">MKILTLLLMVIVGCCAKENLQDASFLFYKSSDTSRVVLKPNITEPLINMTVCLEVYTDVVRRDSLFKLQANNYSKPHFHLYQIRDHYYITIDEDQVIYKTTKETMRWRKICVSWEYVTGVVHFWVNGNLFPRRVLNPGFLIYPDSLAVLGQSLASAGLGSYRGEPTFVGEIKNVNMWDRAPYTWETYGNIIDWRYVEYETYGAVILYL</sequence>
<evidence type="ECO:0000256" key="5">
    <source>
        <dbReference type="ARBA" id="ARBA00022837"/>
    </source>
</evidence>
<evidence type="ECO:0000256" key="4">
    <source>
        <dbReference type="ARBA" id="ARBA00022729"/>
    </source>
</evidence>
<feature type="signal peptide" evidence="9">
    <location>
        <begin position="1"/>
        <end position="16"/>
    </location>
</feature>
<feature type="disulfide bond" evidence="8">
    <location>
        <begin position="52"/>
        <end position="111"/>
    </location>
</feature>
<keyword evidence="3 9" id="KW-0479">Metal-binding</keyword>
<comment type="similarity">
    <text evidence="7 9">Belongs to the pentraxin family.</text>
</comment>
<proteinExistence type="inferred from homology"/>
<dbReference type="Proteomes" id="UP000824782">
    <property type="component" value="Unassembled WGS sequence"/>
</dbReference>
<evidence type="ECO:0000256" key="3">
    <source>
        <dbReference type="ARBA" id="ARBA00022723"/>
    </source>
</evidence>
<dbReference type="Gene3D" id="2.60.120.200">
    <property type="match status" value="1"/>
</dbReference>
<evidence type="ECO:0000313" key="12">
    <source>
        <dbReference type="Proteomes" id="UP000824782"/>
    </source>
</evidence>
<dbReference type="PROSITE" id="PS51828">
    <property type="entry name" value="PTX_2"/>
    <property type="match status" value="1"/>
</dbReference>
<evidence type="ECO:0000256" key="6">
    <source>
        <dbReference type="ARBA" id="ARBA00023157"/>
    </source>
</evidence>
<evidence type="ECO:0000256" key="1">
    <source>
        <dbReference type="ARBA" id="ARBA00004613"/>
    </source>
</evidence>
<keyword evidence="4 9" id="KW-0732">Signal</keyword>
<protein>
    <recommendedName>
        <fullName evidence="9">Pentraxin family member</fullName>
    </recommendedName>
</protein>
<dbReference type="GO" id="GO:0046872">
    <property type="term" value="F:metal ion binding"/>
    <property type="evidence" value="ECO:0007669"/>
    <property type="project" value="UniProtKB-KW"/>
</dbReference>
<keyword evidence="12" id="KW-1185">Reference proteome</keyword>
<organism evidence="11 12">
    <name type="scientific">Engystomops pustulosus</name>
    <name type="common">Tungara frog</name>
    <name type="synonym">Physalaemus pustulosus</name>
    <dbReference type="NCBI Taxonomy" id="76066"/>
    <lineage>
        <taxon>Eukaryota</taxon>
        <taxon>Metazoa</taxon>
        <taxon>Chordata</taxon>
        <taxon>Craniata</taxon>
        <taxon>Vertebrata</taxon>
        <taxon>Euteleostomi</taxon>
        <taxon>Amphibia</taxon>
        <taxon>Batrachia</taxon>
        <taxon>Anura</taxon>
        <taxon>Neobatrachia</taxon>
        <taxon>Hyloidea</taxon>
        <taxon>Leptodactylidae</taxon>
        <taxon>Leiuperinae</taxon>
        <taxon>Engystomops</taxon>
    </lineage>
</organism>
<evidence type="ECO:0000256" key="7">
    <source>
        <dbReference type="ARBA" id="ARBA00038102"/>
    </source>
</evidence>
<dbReference type="InterPro" id="IPR001759">
    <property type="entry name" value="PTX_dom"/>
</dbReference>
<evidence type="ECO:0000256" key="2">
    <source>
        <dbReference type="ARBA" id="ARBA00022525"/>
    </source>
</evidence>
<dbReference type="SUPFAM" id="SSF49899">
    <property type="entry name" value="Concanavalin A-like lectins/glucanases"/>
    <property type="match status" value="1"/>
</dbReference>
<dbReference type="AlphaFoldDB" id="A0AAV7AGH3"/>
<dbReference type="Pfam" id="PF00354">
    <property type="entry name" value="Pentaxin"/>
    <property type="match status" value="1"/>
</dbReference>
<comment type="caution">
    <text evidence="11">The sequence shown here is derived from an EMBL/GenBank/DDBJ whole genome shotgun (WGS) entry which is preliminary data.</text>
</comment>
<feature type="chain" id="PRO_5043085362" description="Pentraxin family member" evidence="9">
    <location>
        <begin position="17"/>
        <end position="208"/>
    </location>
</feature>
<evidence type="ECO:0000256" key="8">
    <source>
        <dbReference type="PROSITE-ProRule" id="PRU01172"/>
    </source>
</evidence>
<comment type="subcellular location">
    <subcellularLocation>
        <location evidence="1 9">Secreted</location>
    </subcellularLocation>
</comment>
<dbReference type="EMBL" id="WNYA01000007">
    <property type="protein sequence ID" value="KAG8560317.1"/>
    <property type="molecule type" value="Genomic_DNA"/>
</dbReference>
<name>A0AAV7AGH3_ENGPU</name>
<comment type="subunit">
    <text evidence="9">Homopentamer. Pentaxin (or pentraxin) have a discoid arrangement of 5 non-covalently bound subunits.</text>
</comment>
<gene>
    <name evidence="11" type="ORF">GDO81_014911</name>
</gene>
<evidence type="ECO:0000259" key="10">
    <source>
        <dbReference type="PROSITE" id="PS51828"/>
    </source>
</evidence>
<feature type="domain" description="Pentraxin (PTX)" evidence="10">
    <location>
        <begin position="21"/>
        <end position="208"/>
    </location>
</feature>
<accession>A0AAV7AGH3</accession>
<keyword evidence="6 8" id="KW-1015">Disulfide bond</keyword>
<dbReference type="GO" id="GO:0005576">
    <property type="term" value="C:extracellular region"/>
    <property type="evidence" value="ECO:0007669"/>
    <property type="project" value="UniProtKB-SubCell"/>
</dbReference>
<dbReference type="InterPro" id="IPR051005">
    <property type="entry name" value="Pentraxin_domain"/>
</dbReference>
<dbReference type="PRINTS" id="PR00895">
    <property type="entry name" value="PENTAXIN"/>
</dbReference>
<keyword evidence="2" id="KW-0964">Secreted</keyword>
<evidence type="ECO:0000256" key="9">
    <source>
        <dbReference type="RuleBase" id="RU362112"/>
    </source>
</evidence>
<reference evidence="11" key="1">
    <citation type="thesis" date="2020" institute="ProQuest LLC" country="789 East Eisenhower Parkway, Ann Arbor, MI, USA">
        <title>Comparative Genomics and Chromosome Evolution.</title>
        <authorList>
            <person name="Mudd A.B."/>
        </authorList>
    </citation>
    <scope>NUCLEOTIDE SEQUENCE</scope>
    <source>
        <strain evidence="11">237g6f4</strain>
        <tissue evidence="11">Blood</tissue>
    </source>
</reference>
<comment type="cofactor">
    <cofactor evidence="9">
        <name>Ca(2+)</name>
        <dbReference type="ChEBI" id="CHEBI:29108"/>
    </cofactor>
    <text evidence="9">Binds 2 calcium ions per subunit.</text>
</comment>
<dbReference type="PANTHER" id="PTHR45869">
    <property type="entry name" value="C-REACTIVE PROTEIN-RELATED"/>
    <property type="match status" value="1"/>
</dbReference>
<keyword evidence="5 9" id="KW-0106">Calcium</keyword>
<dbReference type="PANTHER" id="PTHR45869:SF7">
    <property type="entry name" value="C-REACTIVE PROTEIN"/>
    <property type="match status" value="1"/>
</dbReference>
<dbReference type="SMART" id="SM00159">
    <property type="entry name" value="PTX"/>
    <property type="match status" value="1"/>
</dbReference>
<evidence type="ECO:0000313" key="11">
    <source>
        <dbReference type="EMBL" id="KAG8560317.1"/>
    </source>
</evidence>
<dbReference type="InterPro" id="IPR013320">
    <property type="entry name" value="ConA-like_dom_sf"/>
</dbReference>